<reference evidence="1 2" key="1">
    <citation type="journal article" date="2016" name="Nat. Commun.">
        <title>Thousands of microbial genomes shed light on interconnected biogeochemical processes in an aquifer system.</title>
        <authorList>
            <person name="Anantharaman K."/>
            <person name="Brown C.T."/>
            <person name="Hug L.A."/>
            <person name="Sharon I."/>
            <person name="Castelle C.J."/>
            <person name="Probst A.J."/>
            <person name="Thomas B.C."/>
            <person name="Singh A."/>
            <person name="Wilkins M.J."/>
            <person name="Karaoz U."/>
            <person name="Brodie E.L."/>
            <person name="Williams K.H."/>
            <person name="Hubbard S.S."/>
            <person name="Banfield J.F."/>
        </authorList>
    </citation>
    <scope>NUCLEOTIDE SEQUENCE [LARGE SCALE GENOMIC DNA]</scope>
</reference>
<protein>
    <recommendedName>
        <fullName evidence="3">SHS2 domain-containing protein</fullName>
    </recommendedName>
</protein>
<evidence type="ECO:0000313" key="1">
    <source>
        <dbReference type="EMBL" id="OGH84287.1"/>
    </source>
</evidence>
<dbReference type="InterPro" id="IPR050696">
    <property type="entry name" value="FtsA/MreB"/>
</dbReference>
<evidence type="ECO:0008006" key="3">
    <source>
        <dbReference type="Google" id="ProtNLM"/>
    </source>
</evidence>
<dbReference type="EMBL" id="MFQR01000031">
    <property type="protein sequence ID" value="OGH84287.1"/>
    <property type="molecule type" value="Genomic_DNA"/>
</dbReference>
<dbReference type="PANTHER" id="PTHR32432">
    <property type="entry name" value="CELL DIVISION PROTEIN FTSA-RELATED"/>
    <property type="match status" value="1"/>
</dbReference>
<evidence type="ECO:0000313" key="2">
    <source>
        <dbReference type="Proteomes" id="UP000177803"/>
    </source>
</evidence>
<organism evidence="1 2">
    <name type="scientific">Candidatus Magasanikbacteria bacterium RIFOXYA2_FULL_44_8</name>
    <dbReference type="NCBI Taxonomy" id="1798696"/>
    <lineage>
        <taxon>Bacteria</taxon>
        <taxon>Candidatus Magasanikiibacteriota</taxon>
    </lineage>
</organism>
<dbReference type="Gene3D" id="3.30.1490.300">
    <property type="match status" value="1"/>
</dbReference>
<dbReference type="CDD" id="cd24049">
    <property type="entry name" value="ASKHA_NBD_PilM"/>
    <property type="match status" value="1"/>
</dbReference>
<accession>A0A1F6NJY4</accession>
<dbReference type="PANTHER" id="PTHR32432:SF3">
    <property type="entry name" value="ETHANOLAMINE UTILIZATION PROTEIN EUTJ"/>
    <property type="match status" value="1"/>
</dbReference>
<dbReference type="Pfam" id="PF11104">
    <property type="entry name" value="PilM_2"/>
    <property type="match status" value="1"/>
</dbReference>
<dbReference type="SUPFAM" id="SSF53067">
    <property type="entry name" value="Actin-like ATPase domain"/>
    <property type="match status" value="1"/>
</dbReference>
<proteinExistence type="predicted"/>
<sequence>MFLNNPFTDAFGLDIGDLSIKLLQLQRHTAFRKQPMFVVKNSRSVSLPPGYIVNGELQQPEMVRKKLLQLLGKDGQQKPIRSTWVISDLPEPKTFLKLIEIETPPTQITGDDAIFHARRHLPYDIEETYMDWCVVNAADTRARVAQVLIGAAPKIIADSYTYLLHSVGLTPIAMEIEAIAIARAMITANKAYDGEARAILDLGATRSSLMIYDHNSIQFSTTLNFSGELVNTALIQELKLDYEQVENLKIKNGLAYDDQYPGYLKAVTGLTEGLIGEIKTAINFYKEHFSNTNPVTHITMCGGISNMKNIDNFISRKLKISAHPGHPWKNLFNPKFTETDNLNSRSMASAIGLALRAAKPILD</sequence>
<dbReference type="InterPro" id="IPR043129">
    <property type="entry name" value="ATPase_NBD"/>
</dbReference>
<dbReference type="Gene3D" id="3.30.420.40">
    <property type="match status" value="2"/>
</dbReference>
<dbReference type="Proteomes" id="UP000177803">
    <property type="component" value="Unassembled WGS sequence"/>
</dbReference>
<name>A0A1F6NJY4_9BACT</name>
<dbReference type="InterPro" id="IPR005883">
    <property type="entry name" value="PilM"/>
</dbReference>
<comment type="caution">
    <text evidence="1">The sequence shown here is derived from an EMBL/GenBank/DDBJ whole genome shotgun (WGS) entry which is preliminary data.</text>
</comment>
<dbReference type="AlphaFoldDB" id="A0A1F6NJY4"/>
<gene>
    <name evidence="1" type="ORF">A2261_00880</name>
</gene>